<accession>A0A917RZJ9</accession>
<reference evidence="1" key="2">
    <citation type="submission" date="2020-09" db="EMBL/GenBank/DDBJ databases">
        <authorList>
            <person name="Sun Q."/>
            <person name="Zhou Y."/>
        </authorList>
    </citation>
    <scope>NUCLEOTIDE SEQUENCE</scope>
    <source>
        <strain evidence="1">CGMCC 4.7306</strain>
    </source>
</reference>
<evidence type="ECO:0000313" key="1">
    <source>
        <dbReference type="EMBL" id="GGL46919.1"/>
    </source>
</evidence>
<protein>
    <recommendedName>
        <fullName evidence="3">SnoaL-like domain-containing protein</fullName>
    </recommendedName>
</protein>
<dbReference type="RefSeq" id="WP_188893216.1">
    <property type="nucleotide sequence ID" value="NZ_BMMZ01000001.1"/>
</dbReference>
<reference evidence="1" key="1">
    <citation type="journal article" date="2014" name="Int. J. Syst. Evol. Microbiol.">
        <title>Complete genome sequence of Corynebacterium casei LMG S-19264T (=DSM 44701T), isolated from a smear-ripened cheese.</title>
        <authorList>
            <consortium name="US DOE Joint Genome Institute (JGI-PGF)"/>
            <person name="Walter F."/>
            <person name="Albersmeier A."/>
            <person name="Kalinowski J."/>
            <person name="Ruckert C."/>
        </authorList>
    </citation>
    <scope>NUCLEOTIDE SEQUENCE</scope>
    <source>
        <strain evidence="1">CGMCC 4.7306</strain>
    </source>
</reference>
<dbReference type="SUPFAM" id="SSF54427">
    <property type="entry name" value="NTF2-like"/>
    <property type="match status" value="1"/>
</dbReference>
<dbReference type="AlphaFoldDB" id="A0A917RZJ9"/>
<organism evidence="1 2">
    <name type="scientific">Microlunatus endophyticus</name>
    <dbReference type="NCBI Taxonomy" id="1716077"/>
    <lineage>
        <taxon>Bacteria</taxon>
        <taxon>Bacillati</taxon>
        <taxon>Actinomycetota</taxon>
        <taxon>Actinomycetes</taxon>
        <taxon>Propionibacteriales</taxon>
        <taxon>Propionibacteriaceae</taxon>
        <taxon>Microlunatus</taxon>
    </lineage>
</organism>
<proteinExistence type="predicted"/>
<dbReference type="Gene3D" id="3.10.450.50">
    <property type="match status" value="1"/>
</dbReference>
<name>A0A917RZJ9_9ACTN</name>
<dbReference type="Proteomes" id="UP000613840">
    <property type="component" value="Unassembled WGS sequence"/>
</dbReference>
<comment type="caution">
    <text evidence="1">The sequence shown here is derived from an EMBL/GenBank/DDBJ whole genome shotgun (WGS) entry which is preliminary data.</text>
</comment>
<dbReference type="EMBL" id="BMMZ01000001">
    <property type="protein sequence ID" value="GGL46919.1"/>
    <property type="molecule type" value="Genomic_DNA"/>
</dbReference>
<gene>
    <name evidence="1" type="ORF">GCM10011575_00950</name>
</gene>
<sequence length="113" mass="11914">MSTSTTSAPAPVQRYLAADESADAAALAATFAPAATVIDDGHAYFGRDAISAWRNGPASEWTYTQEITDAGATGPNTYGLTMHLEGNFPGGVADLHYRFAVLDDQIVHLTIEP</sequence>
<evidence type="ECO:0000313" key="2">
    <source>
        <dbReference type="Proteomes" id="UP000613840"/>
    </source>
</evidence>
<keyword evidence="2" id="KW-1185">Reference proteome</keyword>
<dbReference type="InterPro" id="IPR032710">
    <property type="entry name" value="NTF2-like_dom_sf"/>
</dbReference>
<evidence type="ECO:0008006" key="3">
    <source>
        <dbReference type="Google" id="ProtNLM"/>
    </source>
</evidence>